<sequence>MLVFCPTCIICKIEENWELRIQEKQNVARIIIIIILYHLWLHRNSRGWNAIQLMIHLSYVQAQRISRHGGAYRAGIRHDLILIYRYLTGDRHLRGQLAELTSQGTLSEGTHIWHLLFIRHGMLRIHSR</sequence>
<proteinExistence type="predicted"/>
<reference evidence="1 2" key="1">
    <citation type="journal article" date="2014" name="Curr. Biol.">
        <title>The genome of the clonal raider ant Cerapachys biroi.</title>
        <authorList>
            <person name="Oxley P.R."/>
            <person name="Ji L."/>
            <person name="Fetter-Pruneda I."/>
            <person name="McKenzie S.K."/>
            <person name="Li C."/>
            <person name="Hu H."/>
            <person name="Zhang G."/>
            <person name="Kronauer D.J."/>
        </authorList>
    </citation>
    <scope>NUCLEOTIDE SEQUENCE [LARGE SCALE GENOMIC DNA]</scope>
</reference>
<organism evidence="1 2">
    <name type="scientific">Ooceraea biroi</name>
    <name type="common">Clonal raider ant</name>
    <name type="synonym">Cerapachys biroi</name>
    <dbReference type="NCBI Taxonomy" id="2015173"/>
    <lineage>
        <taxon>Eukaryota</taxon>
        <taxon>Metazoa</taxon>
        <taxon>Ecdysozoa</taxon>
        <taxon>Arthropoda</taxon>
        <taxon>Hexapoda</taxon>
        <taxon>Insecta</taxon>
        <taxon>Pterygota</taxon>
        <taxon>Neoptera</taxon>
        <taxon>Endopterygota</taxon>
        <taxon>Hymenoptera</taxon>
        <taxon>Apocrita</taxon>
        <taxon>Aculeata</taxon>
        <taxon>Formicoidea</taxon>
        <taxon>Formicidae</taxon>
        <taxon>Dorylinae</taxon>
        <taxon>Ooceraea</taxon>
    </lineage>
</organism>
<dbReference type="EMBL" id="KK107063">
    <property type="protein sequence ID" value="EZA61011.1"/>
    <property type="molecule type" value="Genomic_DNA"/>
</dbReference>
<evidence type="ECO:0000313" key="2">
    <source>
        <dbReference type="Proteomes" id="UP000053097"/>
    </source>
</evidence>
<dbReference type="Proteomes" id="UP000053097">
    <property type="component" value="Unassembled WGS sequence"/>
</dbReference>
<evidence type="ECO:0000313" key="1">
    <source>
        <dbReference type="EMBL" id="EZA61011.1"/>
    </source>
</evidence>
<name>A0A026WZ37_OOCBI</name>
<keyword evidence="2" id="KW-1185">Reference proteome</keyword>
<protein>
    <submittedName>
        <fullName evidence="1">Uncharacterized protein</fullName>
    </submittedName>
</protein>
<accession>A0A026WZ37</accession>
<dbReference type="AlphaFoldDB" id="A0A026WZ37"/>
<gene>
    <name evidence="1" type="ORF">X777_08223</name>
</gene>